<dbReference type="OrthoDB" id="9758603at2"/>
<comment type="caution">
    <text evidence="11">The sequence shown here is derived from an EMBL/GenBank/DDBJ whole genome shotgun (WGS) entry which is preliminary data.</text>
</comment>
<dbReference type="GO" id="GO:0004222">
    <property type="term" value="F:metalloendopeptidase activity"/>
    <property type="evidence" value="ECO:0007669"/>
    <property type="project" value="InterPro"/>
</dbReference>
<dbReference type="GO" id="GO:0004190">
    <property type="term" value="F:aspartic-type endopeptidase activity"/>
    <property type="evidence" value="ECO:0007669"/>
    <property type="project" value="InterPro"/>
</dbReference>
<dbReference type="InterPro" id="IPR001842">
    <property type="entry name" value="Peptidase_M36"/>
</dbReference>
<sequence>MQSDRSGGFLGHPGMLVLALTMVPAATFATPVLQRDARFVPADAGGVDGWTELKRGSDLLHGLAIAALDLPVHGQLRRSNAGTPVSEAAVQVIGYSQWVDDLPVFGTRISVLLDSAGFVRVLSRDTTTVPPHPDGFLLDTGSALSIALQAPSIGARPEPHRTTDDEAGWKHFRIEGTPDFPNPGTVRARAVWYPLTGHLEPAFEIELNGSTSGTQRPVARTLLVSARDGRILREVDRIHDLRTLDRSGLCIQDCGDQDFSYRVFADRAGNPYVDPFGSTVPHPVAHANGWRPLQVAPMSLVRPQQGAISTRDPWLPAGAVETVGNNVDAFFHGLPVVNGHWHQDAFVNWGPAFNAAHDHRARITSPGVFDHSYNPDDSDRDYFQFPAQPALPVPVASAQLNAKIVQVFYAANWLHDLFYDLGFDEAAGNMQSDNYGRGGIGGDPLVVNAAFLGTFAMTTADGSSPALVMGLNTFSLSRRDTSAFDFPVFAHEWTHTMMGRLTRLGYQGQAGALHEGTADFVGLFLMVDRRHRHAAPGTGDFHGAYPLGAYGNLDYDLPGDAWPPAGTPERPDNTYYHGIRRFPYSASLAINPLTFAHISDRKPLPQGFEPFDWKLRSFTPHEIHSAGEVWASALWQCARNILADTPEPDFASRHRRFLAQLVAALKLFPFDATFTEARDAVLMAVRADDEADYLRCRAGFARRGLGAGAVSPPRDSINLREVVESFEDADPPALR</sequence>
<keyword evidence="10" id="KW-0865">Zymogen</keyword>
<comment type="cofactor">
    <cofactor evidence="1">
        <name>Zn(2+)</name>
        <dbReference type="ChEBI" id="CHEBI:29105"/>
    </cofactor>
</comment>
<name>A0A4R3LCA3_9GAMM</name>
<evidence type="ECO:0000256" key="10">
    <source>
        <dbReference type="ARBA" id="ARBA00023145"/>
    </source>
</evidence>
<evidence type="ECO:0000256" key="1">
    <source>
        <dbReference type="ARBA" id="ARBA00001947"/>
    </source>
</evidence>
<dbReference type="SUPFAM" id="SSF55486">
    <property type="entry name" value="Metalloproteases ('zincins'), catalytic domain"/>
    <property type="match status" value="1"/>
</dbReference>
<keyword evidence="8" id="KW-0862">Zinc</keyword>
<dbReference type="Proteomes" id="UP000294599">
    <property type="component" value="Unassembled WGS sequence"/>
</dbReference>
<dbReference type="GO" id="GO:0005615">
    <property type="term" value="C:extracellular space"/>
    <property type="evidence" value="ECO:0007669"/>
    <property type="project" value="InterPro"/>
</dbReference>
<dbReference type="PROSITE" id="PS00141">
    <property type="entry name" value="ASP_PROTEASE"/>
    <property type="match status" value="1"/>
</dbReference>
<comment type="subcellular location">
    <subcellularLocation>
        <location evidence="2">Secreted</location>
    </subcellularLocation>
</comment>
<dbReference type="InterPro" id="IPR050371">
    <property type="entry name" value="Fungal_virulence_M36"/>
</dbReference>
<dbReference type="PANTHER" id="PTHR33478:SF1">
    <property type="entry name" value="EXTRACELLULAR METALLOPROTEINASE MEP"/>
    <property type="match status" value="1"/>
</dbReference>
<keyword evidence="4" id="KW-0964">Secreted</keyword>
<evidence type="ECO:0000256" key="7">
    <source>
        <dbReference type="ARBA" id="ARBA00022801"/>
    </source>
</evidence>
<reference evidence="11 12" key="1">
    <citation type="submission" date="2019-03" db="EMBL/GenBank/DDBJ databases">
        <title>Genomic Encyclopedia of Type Strains, Phase IV (KMG-IV): sequencing the most valuable type-strain genomes for metagenomic binning, comparative biology and taxonomic classification.</title>
        <authorList>
            <person name="Goeker M."/>
        </authorList>
    </citation>
    <scope>NUCLEOTIDE SEQUENCE [LARGE SCALE GENOMIC DNA]</scope>
    <source>
        <strain evidence="11 12">DSM 21944</strain>
    </source>
</reference>
<evidence type="ECO:0000256" key="6">
    <source>
        <dbReference type="ARBA" id="ARBA00022723"/>
    </source>
</evidence>
<evidence type="ECO:0000256" key="4">
    <source>
        <dbReference type="ARBA" id="ARBA00022525"/>
    </source>
</evidence>
<accession>A0A4R3LCA3</accession>
<keyword evidence="6" id="KW-0479">Metal-binding</keyword>
<dbReference type="Gene3D" id="3.10.170.10">
    <property type="match status" value="1"/>
</dbReference>
<gene>
    <name evidence="11" type="ORF">EDC25_11254</name>
</gene>
<evidence type="ECO:0000256" key="5">
    <source>
        <dbReference type="ARBA" id="ARBA00022670"/>
    </source>
</evidence>
<dbReference type="InterPro" id="IPR001969">
    <property type="entry name" value="Aspartic_peptidase_AS"/>
</dbReference>
<dbReference type="GO" id="GO:0006508">
    <property type="term" value="P:proteolysis"/>
    <property type="evidence" value="ECO:0007669"/>
    <property type="project" value="UniProtKB-KW"/>
</dbReference>
<dbReference type="RefSeq" id="WP_123523041.1">
    <property type="nucleotide sequence ID" value="NZ_JBHLWF010000014.1"/>
</dbReference>
<dbReference type="InterPro" id="IPR027268">
    <property type="entry name" value="Peptidase_M4/M1_CTD_sf"/>
</dbReference>
<protein>
    <submittedName>
        <fullName evidence="11">Fungalysin metallopeptidase (M36)</fullName>
    </submittedName>
</protein>
<evidence type="ECO:0000256" key="8">
    <source>
        <dbReference type="ARBA" id="ARBA00022833"/>
    </source>
</evidence>
<dbReference type="EMBL" id="SMAF01000012">
    <property type="protein sequence ID" value="TCS97573.1"/>
    <property type="molecule type" value="Genomic_DNA"/>
</dbReference>
<keyword evidence="9" id="KW-0482">Metalloprotease</keyword>
<keyword evidence="5" id="KW-0645">Protease</keyword>
<evidence type="ECO:0000256" key="2">
    <source>
        <dbReference type="ARBA" id="ARBA00004613"/>
    </source>
</evidence>
<dbReference type="GO" id="GO:0008270">
    <property type="term" value="F:zinc ion binding"/>
    <property type="evidence" value="ECO:0007669"/>
    <property type="project" value="InterPro"/>
</dbReference>
<dbReference type="Gene3D" id="1.10.390.10">
    <property type="entry name" value="Neutral Protease Domain 2"/>
    <property type="match status" value="1"/>
</dbReference>
<comment type="similarity">
    <text evidence="3">Belongs to the peptidase M36 family.</text>
</comment>
<keyword evidence="7" id="KW-0378">Hydrolase</keyword>
<evidence type="ECO:0000256" key="9">
    <source>
        <dbReference type="ARBA" id="ARBA00023049"/>
    </source>
</evidence>
<evidence type="ECO:0000313" key="11">
    <source>
        <dbReference type="EMBL" id="TCS97573.1"/>
    </source>
</evidence>
<dbReference type="PANTHER" id="PTHR33478">
    <property type="entry name" value="EXTRACELLULAR METALLOPROTEINASE MEP"/>
    <property type="match status" value="1"/>
</dbReference>
<evidence type="ECO:0000256" key="3">
    <source>
        <dbReference type="ARBA" id="ARBA00006006"/>
    </source>
</evidence>
<keyword evidence="12" id="KW-1185">Reference proteome</keyword>
<dbReference type="AlphaFoldDB" id="A0A4R3LCA3"/>
<evidence type="ECO:0000313" key="12">
    <source>
        <dbReference type="Proteomes" id="UP000294599"/>
    </source>
</evidence>
<organism evidence="11 12">
    <name type="scientific">Pseudofulvimonas gallinarii</name>
    <dbReference type="NCBI Taxonomy" id="634155"/>
    <lineage>
        <taxon>Bacteria</taxon>
        <taxon>Pseudomonadati</taxon>
        <taxon>Pseudomonadota</taxon>
        <taxon>Gammaproteobacteria</taxon>
        <taxon>Lysobacterales</taxon>
        <taxon>Rhodanobacteraceae</taxon>
        <taxon>Pseudofulvimonas</taxon>
    </lineage>
</organism>
<proteinExistence type="inferred from homology"/>
<dbReference type="Pfam" id="PF02128">
    <property type="entry name" value="Peptidase_M36"/>
    <property type="match status" value="2"/>
</dbReference>